<dbReference type="KEGG" id="str:Sterm_3964"/>
<dbReference type="STRING" id="526218.Sterm_3964"/>
<keyword evidence="1" id="KW-1133">Transmembrane helix</keyword>
<dbReference type="RefSeq" id="WP_012863371.1">
    <property type="nucleotide sequence ID" value="NC_013517.1"/>
</dbReference>
<accession>D1AGS6</accession>
<evidence type="ECO:0000313" key="3">
    <source>
        <dbReference type="Proteomes" id="UP000000845"/>
    </source>
</evidence>
<dbReference type="EMBL" id="CP001739">
    <property type="protein sequence ID" value="ACZ10796.1"/>
    <property type="molecule type" value="Genomic_DNA"/>
</dbReference>
<feature type="transmembrane region" description="Helical" evidence="1">
    <location>
        <begin position="12"/>
        <end position="43"/>
    </location>
</feature>
<reference evidence="2 3" key="2">
    <citation type="journal article" date="2010" name="Stand. Genomic Sci.">
        <title>Complete genome sequence of Sebaldella termitidis type strain (NCTC 11300).</title>
        <authorList>
            <person name="Harmon-Smith M."/>
            <person name="Celia L."/>
            <person name="Chertkov O."/>
            <person name="Lapidus A."/>
            <person name="Copeland A."/>
            <person name="Glavina Del Rio T."/>
            <person name="Nolan M."/>
            <person name="Lucas S."/>
            <person name="Tice H."/>
            <person name="Cheng J.F."/>
            <person name="Han C."/>
            <person name="Detter J.C."/>
            <person name="Bruce D."/>
            <person name="Goodwin L."/>
            <person name="Pitluck S."/>
            <person name="Pati A."/>
            <person name="Liolios K."/>
            <person name="Ivanova N."/>
            <person name="Mavromatis K."/>
            <person name="Mikhailova N."/>
            <person name="Chen A."/>
            <person name="Palaniappan K."/>
            <person name="Land M."/>
            <person name="Hauser L."/>
            <person name="Chang Y.J."/>
            <person name="Jeffries C.D."/>
            <person name="Brettin T."/>
            <person name="Goker M."/>
            <person name="Beck B."/>
            <person name="Bristow J."/>
            <person name="Eisen J.A."/>
            <person name="Markowitz V."/>
            <person name="Hugenholtz P."/>
            <person name="Kyrpides N.C."/>
            <person name="Klenk H.P."/>
            <person name="Chen F."/>
        </authorList>
    </citation>
    <scope>NUCLEOTIDE SEQUENCE [LARGE SCALE GENOMIC DNA]</scope>
    <source>
        <strain evidence="3">ATCC 33386 / NCTC 11300</strain>
    </source>
</reference>
<proteinExistence type="predicted"/>
<name>D1AGS6_SEBTE</name>
<keyword evidence="1" id="KW-0472">Membrane</keyword>
<dbReference type="AlphaFoldDB" id="D1AGS6"/>
<feature type="transmembrane region" description="Helical" evidence="1">
    <location>
        <begin position="99"/>
        <end position="119"/>
    </location>
</feature>
<protein>
    <submittedName>
        <fullName evidence="2">Uncharacterized protein</fullName>
    </submittedName>
</protein>
<reference evidence="3" key="1">
    <citation type="submission" date="2009-09" db="EMBL/GenBank/DDBJ databases">
        <title>The complete chromosome of Sebaldella termitidis ATCC 33386.</title>
        <authorList>
            <consortium name="US DOE Joint Genome Institute (JGI-PGF)"/>
            <person name="Lucas S."/>
            <person name="Copeland A."/>
            <person name="Lapidus A."/>
            <person name="Glavina del Rio T."/>
            <person name="Dalin E."/>
            <person name="Tice H."/>
            <person name="Bruce D."/>
            <person name="Goodwin L."/>
            <person name="Pitluck S."/>
            <person name="Kyrpides N."/>
            <person name="Mavromatis K."/>
            <person name="Ivanova N."/>
            <person name="Mikhailova N."/>
            <person name="Sims D."/>
            <person name="Meincke L."/>
            <person name="Brettin T."/>
            <person name="Detter J.C."/>
            <person name="Han C."/>
            <person name="Larimer F."/>
            <person name="Land M."/>
            <person name="Hauser L."/>
            <person name="Markowitz V."/>
            <person name="Cheng J.F."/>
            <person name="Hugenholtz P."/>
            <person name="Woyke T."/>
            <person name="Wu D."/>
            <person name="Eisen J.A."/>
        </authorList>
    </citation>
    <scope>NUCLEOTIDE SEQUENCE [LARGE SCALE GENOMIC DNA]</scope>
    <source>
        <strain evidence="3">ATCC 33386 / NCTC 11300</strain>
    </source>
</reference>
<keyword evidence="3" id="KW-1185">Reference proteome</keyword>
<feature type="transmembrane region" description="Helical" evidence="1">
    <location>
        <begin position="63"/>
        <end position="87"/>
    </location>
</feature>
<keyword evidence="1" id="KW-0812">Transmembrane</keyword>
<dbReference type="Proteomes" id="UP000000845">
    <property type="component" value="Chromosome"/>
</dbReference>
<evidence type="ECO:0000256" key="1">
    <source>
        <dbReference type="SAM" id="Phobius"/>
    </source>
</evidence>
<sequence length="127" mass="14107">MENKENVKSAYLTLLILGIIEAVLTRFAGNLIAIAVFITALIIRSKLSKNDPPVPTPAGIKFMLAGSAVHFSTIIITLIGVMFFLSSREYQMIFSMQKLINFLMGTAFVLIVIGCIMVYKEYKDIRA</sequence>
<organism evidence="2 3">
    <name type="scientific">Sebaldella termitidis (strain ATCC 33386 / NCTC 11300)</name>
    <dbReference type="NCBI Taxonomy" id="526218"/>
    <lineage>
        <taxon>Bacteria</taxon>
        <taxon>Fusobacteriati</taxon>
        <taxon>Fusobacteriota</taxon>
        <taxon>Fusobacteriia</taxon>
        <taxon>Fusobacteriales</taxon>
        <taxon>Leptotrichiaceae</taxon>
        <taxon>Sebaldella</taxon>
    </lineage>
</organism>
<evidence type="ECO:0000313" key="2">
    <source>
        <dbReference type="EMBL" id="ACZ10796.1"/>
    </source>
</evidence>
<gene>
    <name evidence="2" type="ordered locus">Sterm_3964</name>
</gene>
<dbReference type="HOGENOM" id="CLU_1969010_0_0_0"/>